<accession>A0A0B0MCI2</accession>
<proteinExistence type="predicted"/>
<dbReference type="Proteomes" id="UP000032142">
    <property type="component" value="Unassembled WGS sequence"/>
</dbReference>
<evidence type="ECO:0000313" key="1">
    <source>
        <dbReference type="EMBL" id="KHF98489.1"/>
    </source>
</evidence>
<dbReference type="EMBL" id="JRRC01040897">
    <property type="protein sequence ID" value="KHF98489.1"/>
    <property type="molecule type" value="Genomic_DNA"/>
</dbReference>
<comment type="caution">
    <text evidence="1">The sequence shown here is derived from an EMBL/GenBank/DDBJ whole genome shotgun (WGS) entry which is preliminary data.</text>
</comment>
<keyword evidence="2" id="KW-1185">Reference proteome</keyword>
<dbReference type="AlphaFoldDB" id="A0A0B0MCI2"/>
<sequence length="23" mass="2688">MIKPPEEYECIVDLARMGNPIRI</sequence>
<gene>
    <name evidence="1" type="ORF">F383_37577</name>
</gene>
<organism evidence="1 2">
    <name type="scientific">Gossypium arboreum</name>
    <name type="common">Tree cotton</name>
    <name type="synonym">Gossypium nanking</name>
    <dbReference type="NCBI Taxonomy" id="29729"/>
    <lineage>
        <taxon>Eukaryota</taxon>
        <taxon>Viridiplantae</taxon>
        <taxon>Streptophyta</taxon>
        <taxon>Embryophyta</taxon>
        <taxon>Tracheophyta</taxon>
        <taxon>Spermatophyta</taxon>
        <taxon>Magnoliopsida</taxon>
        <taxon>eudicotyledons</taxon>
        <taxon>Gunneridae</taxon>
        <taxon>Pentapetalae</taxon>
        <taxon>rosids</taxon>
        <taxon>malvids</taxon>
        <taxon>Malvales</taxon>
        <taxon>Malvaceae</taxon>
        <taxon>Malvoideae</taxon>
        <taxon>Gossypium</taxon>
    </lineage>
</organism>
<protein>
    <submittedName>
        <fullName evidence="1">Uncharacterized protein</fullName>
    </submittedName>
</protein>
<evidence type="ECO:0000313" key="2">
    <source>
        <dbReference type="Proteomes" id="UP000032142"/>
    </source>
</evidence>
<reference evidence="2" key="1">
    <citation type="submission" date="2014-09" db="EMBL/GenBank/DDBJ databases">
        <authorList>
            <person name="Mudge J."/>
            <person name="Ramaraj T."/>
            <person name="Lindquist I.E."/>
            <person name="Bharti A.K."/>
            <person name="Sundararajan A."/>
            <person name="Cameron C.T."/>
            <person name="Woodward J.E."/>
            <person name="May G.D."/>
            <person name="Brubaker C."/>
            <person name="Broadhvest J."/>
            <person name="Wilkins T.A."/>
        </authorList>
    </citation>
    <scope>NUCLEOTIDE SEQUENCE</scope>
    <source>
        <strain evidence="2">cv. AKA8401</strain>
    </source>
</reference>
<name>A0A0B0MCI2_GOSAR</name>